<dbReference type="PROSITE" id="PS51462">
    <property type="entry name" value="NUDIX"/>
    <property type="match status" value="1"/>
</dbReference>
<name>A0A0F9JP55_9ZZZZ</name>
<evidence type="ECO:0000259" key="3">
    <source>
        <dbReference type="PROSITE" id="PS51462"/>
    </source>
</evidence>
<gene>
    <name evidence="4" type="ORF">LCGC14_1733980</name>
</gene>
<dbReference type="Pfam" id="PF00293">
    <property type="entry name" value="NUDIX"/>
    <property type="match status" value="1"/>
</dbReference>
<comment type="caution">
    <text evidence="4">The sequence shown here is derived from an EMBL/GenBank/DDBJ whole genome shotgun (WGS) entry which is preliminary data.</text>
</comment>
<comment type="cofactor">
    <cofactor evidence="1">
        <name>Mg(2+)</name>
        <dbReference type="ChEBI" id="CHEBI:18420"/>
    </cofactor>
</comment>
<accession>A0A0F9JP55</accession>
<dbReference type="Gene3D" id="3.90.79.10">
    <property type="entry name" value="Nucleoside Triphosphate Pyrophosphohydrolase"/>
    <property type="match status" value="1"/>
</dbReference>
<reference evidence="4" key="1">
    <citation type="journal article" date="2015" name="Nature">
        <title>Complex archaea that bridge the gap between prokaryotes and eukaryotes.</title>
        <authorList>
            <person name="Spang A."/>
            <person name="Saw J.H."/>
            <person name="Jorgensen S.L."/>
            <person name="Zaremba-Niedzwiedzka K."/>
            <person name="Martijn J."/>
            <person name="Lind A.E."/>
            <person name="van Eijk R."/>
            <person name="Schleper C."/>
            <person name="Guy L."/>
            <person name="Ettema T.J."/>
        </authorList>
    </citation>
    <scope>NUCLEOTIDE SEQUENCE</scope>
</reference>
<feature type="domain" description="Nudix hydrolase" evidence="3">
    <location>
        <begin position="2"/>
        <end position="137"/>
    </location>
</feature>
<evidence type="ECO:0000256" key="1">
    <source>
        <dbReference type="ARBA" id="ARBA00001946"/>
    </source>
</evidence>
<dbReference type="PANTHER" id="PTHR43046:SF14">
    <property type="entry name" value="MUTT_NUDIX FAMILY PROTEIN"/>
    <property type="match status" value="1"/>
</dbReference>
<dbReference type="InterPro" id="IPR015797">
    <property type="entry name" value="NUDIX_hydrolase-like_dom_sf"/>
</dbReference>
<sequence>MKQFTAVRSVIFHRDKILIIRESMRYAGGTQKGKYDFPGGKIEPGEQYDDAVKREVFEETGLRVKVGKPFHVGEWRPEINGERIQIIGIFFECSLSGDSEVKLSSAHDAYKWIEPEEYKQHNITEETERAFKAYLLK</sequence>
<dbReference type="PROSITE" id="PS00893">
    <property type="entry name" value="NUDIX_BOX"/>
    <property type="match status" value="1"/>
</dbReference>
<dbReference type="InterPro" id="IPR020084">
    <property type="entry name" value="NUDIX_hydrolase_CS"/>
</dbReference>
<dbReference type="PRINTS" id="PR00502">
    <property type="entry name" value="NUDIXFAMILY"/>
</dbReference>
<dbReference type="EMBL" id="LAZR01015773">
    <property type="protein sequence ID" value="KKM07431.1"/>
    <property type="molecule type" value="Genomic_DNA"/>
</dbReference>
<dbReference type="InterPro" id="IPR020476">
    <property type="entry name" value="Nudix_hydrolase"/>
</dbReference>
<dbReference type="GO" id="GO:0016787">
    <property type="term" value="F:hydrolase activity"/>
    <property type="evidence" value="ECO:0007669"/>
    <property type="project" value="UniProtKB-KW"/>
</dbReference>
<dbReference type="SUPFAM" id="SSF55811">
    <property type="entry name" value="Nudix"/>
    <property type="match status" value="1"/>
</dbReference>
<proteinExistence type="predicted"/>
<protein>
    <recommendedName>
        <fullName evidence="3">Nudix hydrolase domain-containing protein</fullName>
    </recommendedName>
</protein>
<dbReference type="AlphaFoldDB" id="A0A0F9JP55"/>
<dbReference type="CDD" id="cd04699">
    <property type="entry name" value="NUDIX_MutT_Nudt1"/>
    <property type="match status" value="1"/>
</dbReference>
<organism evidence="4">
    <name type="scientific">marine sediment metagenome</name>
    <dbReference type="NCBI Taxonomy" id="412755"/>
    <lineage>
        <taxon>unclassified sequences</taxon>
        <taxon>metagenomes</taxon>
        <taxon>ecological metagenomes</taxon>
    </lineage>
</organism>
<dbReference type="InterPro" id="IPR000086">
    <property type="entry name" value="NUDIX_hydrolase_dom"/>
</dbReference>
<keyword evidence="2" id="KW-0378">Hydrolase</keyword>
<evidence type="ECO:0000313" key="4">
    <source>
        <dbReference type="EMBL" id="KKM07431.1"/>
    </source>
</evidence>
<dbReference type="PANTHER" id="PTHR43046">
    <property type="entry name" value="GDP-MANNOSE MANNOSYL HYDROLASE"/>
    <property type="match status" value="1"/>
</dbReference>
<evidence type="ECO:0000256" key="2">
    <source>
        <dbReference type="ARBA" id="ARBA00022801"/>
    </source>
</evidence>